<evidence type="ECO:0000256" key="1">
    <source>
        <dbReference type="SAM" id="SignalP"/>
    </source>
</evidence>
<keyword evidence="1" id="KW-0732">Signal</keyword>
<dbReference type="Gene3D" id="1.25.40.10">
    <property type="entry name" value="Tetratricopeptide repeat domain"/>
    <property type="match status" value="1"/>
</dbReference>
<protein>
    <submittedName>
        <fullName evidence="2">Uncharacterized protein</fullName>
    </submittedName>
</protein>
<proteinExistence type="predicted"/>
<dbReference type="EMBL" id="JAFCMP010000030">
    <property type="protein sequence ID" value="KAG5190699.1"/>
    <property type="molecule type" value="Genomic_DNA"/>
</dbReference>
<dbReference type="OrthoDB" id="193290at2759"/>
<name>A0A835ZHJ1_9STRA</name>
<feature type="signal peptide" evidence="1">
    <location>
        <begin position="1"/>
        <end position="33"/>
    </location>
</feature>
<comment type="caution">
    <text evidence="2">The sequence shown here is derived from an EMBL/GenBank/DDBJ whole genome shotgun (WGS) entry which is preliminary data.</text>
</comment>
<keyword evidence="3" id="KW-1185">Reference proteome</keyword>
<reference evidence="2" key="1">
    <citation type="submission" date="2021-02" db="EMBL/GenBank/DDBJ databases">
        <title>First Annotated Genome of the Yellow-green Alga Tribonema minus.</title>
        <authorList>
            <person name="Mahan K.M."/>
        </authorList>
    </citation>
    <scope>NUCLEOTIDE SEQUENCE</scope>
    <source>
        <strain evidence="2">UTEX B ZZ1240</strain>
    </source>
</reference>
<dbReference type="SUPFAM" id="SSF48452">
    <property type="entry name" value="TPR-like"/>
    <property type="match status" value="1"/>
</dbReference>
<feature type="chain" id="PRO_5032752846" evidence="1">
    <location>
        <begin position="34"/>
        <end position="233"/>
    </location>
</feature>
<dbReference type="AlphaFoldDB" id="A0A835ZHJ1"/>
<organism evidence="2 3">
    <name type="scientific">Tribonema minus</name>
    <dbReference type="NCBI Taxonomy" id="303371"/>
    <lineage>
        <taxon>Eukaryota</taxon>
        <taxon>Sar</taxon>
        <taxon>Stramenopiles</taxon>
        <taxon>Ochrophyta</taxon>
        <taxon>PX clade</taxon>
        <taxon>Xanthophyceae</taxon>
        <taxon>Tribonematales</taxon>
        <taxon>Tribonemataceae</taxon>
        <taxon>Tribonema</taxon>
    </lineage>
</organism>
<gene>
    <name evidence="2" type="ORF">JKP88DRAFT_352609</name>
</gene>
<dbReference type="Proteomes" id="UP000664859">
    <property type="component" value="Unassembled WGS sequence"/>
</dbReference>
<evidence type="ECO:0000313" key="2">
    <source>
        <dbReference type="EMBL" id="KAG5190699.1"/>
    </source>
</evidence>
<sequence>MPSTSPVAVMVASLTSLLPVAVLLLLSLRQAAALLPSPSPLPASRPHQQQPTRGAITMLVSGEGPELRRYRSIDMSPQRAPTPTSFEARVERLHLSARKAIKHSHPELAHCMYDFIITRWRSRMGARDAARTYLLMALNAQRLGDYGRARFVFMRGMAHCHSPKLSLAWALFESKHGRMDAALALARRAVQLDGTLAPVLRWKMFVEASEEHARRRRRRGALTTAAAAAAAHS</sequence>
<accession>A0A835ZHJ1</accession>
<dbReference type="InterPro" id="IPR011990">
    <property type="entry name" value="TPR-like_helical_dom_sf"/>
</dbReference>
<evidence type="ECO:0000313" key="3">
    <source>
        <dbReference type="Proteomes" id="UP000664859"/>
    </source>
</evidence>